<dbReference type="Proteomes" id="UP000288246">
    <property type="component" value="Unassembled WGS sequence"/>
</dbReference>
<reference evidence="2 3" key="1">
    <citation type="submission" date="2018-11" db="EMBL/GenBank/DDBJ databases">
        <title>Draft genome sequence of Cellulomonas takizawaensis strain TKZ-21.</title>
        <authorList>
            <person name="Yamamura H."/>
            <person name="Hayashi T."/>
            <person name="Hamada M."/>
            <person name="Serisawa Y."/>
            <person name="Matsuyama K."/>
            <person name="Nakagawa Y."/>
            <person name="Otoguro M."/>
            <person name="Yanagida F."/>
            <person name="Hayakawa M."/>
        </authorList>
    </citation>
    <scope>NUCLEOTIDE SEQUENCE [LARGE SCALE GENOMIC DNA]</scope>
    <source>
        <strain evidence="2 3">TKZ-21</strain>
    </source>
</reference>
<dbReference type="PANTHER" id="PTHR39441">
    <property type="entry name" value="DUF2252 DOMAIN-CONTAINING PROTEIN"/>
    <property type="match status" value="1"/>
</dbReference>
<evidence type="ECO:0008006" key="4">
    <source>
        <dbReference type="Google" id="ProtNLM"/>
    </source>
</evidence>
<sequence>MLAYRRRMTEERGPEPAGRRAERAAPPSAERIARAAEGRAARKRVPRSALAEVAGRGGRPGALDLLEAQATTRLPDLVPVRYGRMAESPFAYLRGSAVVMAADLGASADSGLGVQLCGDAHVANFGTYGSPERNLVFDLNDFDESHPGPFEWDVKRLLASLEVVARTLDVGRRRRREIVVSAARAYREAVRDFAGQTALAVWYARIDLGDLVDAVPHDERMVRRARSALDKARRRDHLQAAARLTRVEGDERRFVADPPLVSTLEDVLPADAAPVFRRGIADLLVDYRASLAPDRRRLAERYRVVDIARKVVGVGSVGTRAFVVLLQGVDSDDVLVLQAKEAQASVLEPHVGRGAYAQQGQRVVEGQRLMQAVSDVMLGWQRSAGPDGVARDYYVRQLRDWKGGLDLTGARPAGLEVYGRLCAWTLARAHARSGDAIAIGAYLGGSSAADEALADFAATYADRTEADHAELEEAVDDGRLPVVRGV</sequence>
<feature type="region of interest" description="Disordered" evidence="1">
    <location>
        <begin position="1"/>
        <end position="56"/>
    </location>
</feature>
<proteinExistence type="predicted"/>
<dbReference type="InterPro" id="IPR018721">
    <property type="entry name" value="DUF2252"/>
</dbReference>
<evidence type="ECO:0000313" key="3">
    <source>
        <dbReference type="Proteomes" id="UP000288246"/>
    </source>
</evidence>
<keyword evidence="3" id="KW-1185">Reference proteome</keyword>
<comment type="caution">
    <text evidence="2">The sequence shown here is derived from an EMBL/GenBank/DDBJ whole genome shotgun (WGS) entry which is preliminary data.</text>
</comment>
<dbReference type="PANTHER" id="PTHR39441:SF1">
    <property type="entry name" value="DUF2252 DOMAIN-CONTAINING PROTEIN"/>
    <property type="match status" value="1"/>
</dbReference>
<feature type="compositionally biased region" description="Basic and acidic residues" evidence="1">
    <location>
        <begin position="7"/>
        <end position="23"/>
    </location>
</feature>
<organism evidence="2 3">
    <name type="scientific">Cellulomonas algicola</name>
    <dbReference type="NCBI Taxonomy" id="2071633"/>
    <lineage>
        <taxon>Bacteria</taxon>
        <taxon>Bacillati</taxon>
        <taxon>Actinomycetota</taxon>
        <taxon>Actinomycetes</taxon>
        <taxon>Micrococcales</taxon>
        <taxon>Cellulomonadaceae</taxon>
        <taxon>Cellulomonas</taxon>
    </lineage>
</organism>
<dbReference type="EMBL" id="BHYL01000151">
    <property type="protein sequence ID" value="GCD20460.1"/>
    <property type="molecule type" value="Genomic_DNA"/>
</dbReference>
<accession>A0A401V0P8</accession>
<dbReference type="AlphaFoldDB" id="A0A401V0P8"/>
<dbReference type="Pfam" id="PF10009">
    <property type="entry name" value="DUF2252"/>
    <property type="match status" value="1"/>
</dbReference>
<feature type="compositionally biased region" description="Basic and acidic residues" evidence="1">
    <location>
        <begin position="31"/>
        <end position="40"/>
    </location>
</feature>
<evidence type="ECO:0000256" key="1">
    <source>
        <dbReference type="SAM" id="MobiDB-lite"/>
    </source>
</evidence>
<gene>
    <name evidence="2" type="ORF">CTKZ_20220</name>
</gene>
<name>A0A401V0P8_9CELL</name>
<evidence type="ECO:0000313" key="2">
    <source>
        <dbReference type="EMBL" id="GCD20460.1"/>
    </source>
</evidence>
<protein>
    <recommendedName>
        <fullName evidence="4">DUF2252 domain-containing protein</fullName>
    </recommendedName>
</protein>